<dbReference type="InterPro" id="IPR050833">
    <property type="entry name" value="Poly_Biosynth_Transport"/>
</dbReference>
<feature type="transmembrane region" description="Helical" evidence="7">
    <location>
        <begin position="235"/>
        <end position="254"/>
    </location>
</feature>
<evidence type="ECO:0000256" key="4">
    <source>
        <dbReference type="ARBA" id="ARBA00022692"/>
    </source>
</evidence>
<feature type="transmembrane region" description="Helical" evidence="7">
    <location>
        <begin position="67"/>
        <end position="86"/>
    </location>
</feature>
<accession>A0ABR7E9U4</accession>
<feature type="transmembrane region" description="Helical" evidence="7">
    <location>
        <begin position="30"/>
        <end position="55"/>
    </location>
</feature>
<feature type="transmembrane region" description="Helical" evidence="7">
    <location>
        <begin position="158"/>
        <end position="174"/>
    </location>
</feature>
<feature type="transmembrane region" description="Helical" evidence="7">
    <location>
        <begin position="432"/>
        <end position="453"/>
    </location>
</feature>
<dbReference type="Proteomes" id="UP000644010">
    <property type="component" value="Unassembled WGS sequence"/>
</dbReference>
<feature type="transmembrane region" description="Helical" evidence="7">
    <location>
        <begin position="298"/>
        <end position="320"/>
    </location>
</feature>
<evidence type="ECO:0000256" key="5">
    <source>
        <dbReference type="ARBA" id="ARBA00022989"/>
    </source>
</evidence>
<name>A0ABR7E9U4_9BACT</name>
<feature type="transmembrane region" description="Helical" evidence="7">
    <location>
        <begin position="370"/>
        <end position="389"/>
    </location>
</feature>
<proteinExistence type="inferred from homology"/>
<reference evidence="8 9" key="1">
    <citation type="submission" date="2020-08" db="EMBL/GenBank/DDBJ databases">
        <title>Genome public.</title>
        <authorList>
            <person name="Liu C."/>
            <person name="Sun Q."/>
        </authorList>
    </citation>
    <scope>NUCLEOTIDE SEQUENCE [LARGE SCALE GENOMIC DNA]</scope>
    <source>
        <strain evidence="8 9">BX2</strain>
    </source>
</reference>
<gene>
    <name evidence="8" type="ORF">H8S77_27240</name>
</gene>
<keyword evidence="4 7" id="KW-0812">Transmembrane</keyword>
<feature type="transmembrane region" description="Helical" evidence="7">
    <location>
        <begin position="275"/>
        <end position="292"/>
    </location>
</feature>
<organism evidence="8 9">
    <name type="scientific">Parabacteroides segnis</name>
    <dbReference type="NCBI Taxonomy" id="2763058"/>
    <lineage>
        <taxon>Bacteria</taxon>
        <taxon>Pseudomonadati</taxon>
        <taxon>Bacteroidota</taxon>
        <taxon>Bacteroidia</taxon>
        <taxon>Bacteroidales</taxon>
        <taxon>Tannerellaceae</taxon>
        <taxon>Parabacteroides</taxon>
    </lineage>
</organism>
<keyword evidence="6 7" id="KW-0472">Membrane</keyword>
<evidence type="ECO:0000313" key="9">
    <source>
        <dbReference type="Proteomes" id="UP000644010"/>
    </source>
</evidence>
<evidence type="ECO:0000256" key="7">
    <source>
        <dbReference type="SAM" id="Phobius"/>
    </source>
</evidence>
<keyword evidence="9" id="KW-1185">Reference proteome</keyword>
<evidence type="ECO:0000256" key="1">
    <source>
        <dbReference type="ARBA" id="ARBA00004651"/>
    </source>
</evidence>
<feature type="transmembrane region" description="Helical" evidence="7">
    <location>
        <begin position="98"/>
        <end position="119"/>
    </location>
</feature>
<dbReference type="RefSeq" id="WP_186961997.1">
    <property type="nucleotide sequence ID" value="NZ_JACOOI010000064.1"/>
</dbReference>
<comment type="similarity">
    <text evidence="2">Belongs to the polysaccharide synthase family.</text>
</comment>
<evidence type="ECO:0000256" key="2">
    <source>
        <dbReference type="ARBA" id="ARBA00007430"/>
    </source>
</evidence>
<feature type="transmembrane region" description="Helical" evidence="7">
    <location>
        <begin position="341"/>
        <end position="364"/>
    </location>
</feature>
<dbReference type="Pfam" id="PF13440">
    <property type="entry name" value="Polysacc_synt_3"/>
    <property type="match status" value="1"/>
</dbReference>
<sequence>MTQFILHYRLIINLIITTILARLLEPNDFGVVSIALIVINFFAVFSDMGLAPAIIQRKDLNEQDLSILFSFTIVLGVFMAFIFYLIAPYISLYYDNELLTPVCQLLAINVFFASANIVPNGLILKNKRFRFMAVRTLFVQLLCGIVSCILAFNSAGIYSLLLTPITSSVFIFFINYKQHRLNFSFTINKSTFSKIASYSMFQLLFNISSYVVCNLDKFIIGKRLGMSQLGFYDKSYQLIQLPIVTTANVLIPVLHPLLSNYQHDNEKVLHYNDQIVKVLAFIGFTLSVFFYFSSREIIILLFGYQWIEAIPVFKILSLSIGWQTIMSSCNAFFQAANSTKYLFVAGIYNSIIIIISLVVSVIFYSSVESLAWAWVISRILNLINTYWFLNVKVLKGKYSCFIKQLYKPILSSIFISIILCVLDMYTSNYRLIISFLLKSLLILLFIIIIYFNLHKNEAINE</sequence>
<feature type="transmembrane region" description="Helical" evidence="7">
    <location>
        <begin position="409"/>
        <end position="426"/>
    </location>
</feature>
<comment type="caution">
    <text evidence="8">The sequence shown here is derived from an EMBL/GenBank/DDBJ whole genome shotgun (WGS) entry which is preliminary data.</text>
</comment>
<evidence type="ECO:0000256" key="3">
    <source>
        <dbReference type="ARBA" id="ARBA00022475"/>
    </source>
</evidence>
<dbReference type="PANTHER" id="PTHR30250:SF10">
    <property type="entry name" value="LIPOPOLYSACCHARIDE BIOSYNTHESIS PROTEIN WZXC"/>
    <property type="match status" value="1"/>
</dbReference>
<dbReference type="CDD" id="cd13127">
    <property type="entry name" value="MATE_tuaB_like"/>
    <property type="match status" value="1"/>
</dbReference>
<keyword evidence="3" id="KW-1003">Cell membrane</keyword>
<keyword evidence="5 7" id="KW-1133">Transmembrane helix</keyword>
<evidence type="ECO:0000313" key="8">
    <source>
        <dbReference type="EMBL" id="MBC5646560.1"/>
    </source>
</evidence>
<dbReference type="EMBL" id="JACOOI010000064">
    <property type="protein sequence ID" value="MBC5646560.1"/>
    <property type="molecule type" value="Genomic_DNA"/>
</dbReference>
<comment type="subcellular location">
    <subcellularLocation>
        <location evidence="1">Cell membrane</location>
        <topology evidence="1">Multi-pass membrane protein</topology>
    </subcellularLocation>
</comment>
<protein>
    <submittedName>
        <fullName evidence="8">Lipopolysaccharide biosynthesis protein</fullName>
    </submittedName>
</protein>
<feature type="transmembrane region" description="Helical" evidence="7">
    <location>
        <begin position="195"/>
        <end position="215"/>
    </location>
</feature>
<feature type="transmembrane region" description="Helical" evidence="7">
    <location>
        <begin position="131"/>
        <end position="152"/>
    </location>
</feature>
<evidence type="ECO:0000256" key="6">
    <source>
        <dbReference type="ARBA" id="ARBA00023136"/>
    </source>
</evidence>
<feature type="transmembrane region" description="Helical" evidence="7">
    <location>
        <begin position="7"/>
        <end position="24"/>
    </location>
</feature>
<dbReference type="PANTHER" id="PTHR30250">
    <property type="entry name" value="PST FAMILY PREDICTED COLANIC ACID TRANSPORTER"/>
    <property type="match status" value="1"/>
</dbReference>